<dbReference type="Proteomes" id="UP000011531">
    <property type="component" value="Unassembled WGS sequence"/>
</dbReference>
<comment type="caution">
    <text evidence="3">The sequence shown here is derived from an EMBL/GenBank/DDBJ whole genome shotgun (WGS) entry which is preliminary data.</text>
</comment>
<name>L9XBA8_9EURY</name>
<feature type="region of interest" description="Disordered" evidence="1">
    <location>
        <begin position="1"/>
        <end position="62"/>
    </location>
</feature>
<dbReference type="STRING" id="1227498.C492_11575"/>
<dbReference type="AlphaFoldDB" id="L9XBA8"/>
<dbReference type="EMBL" id="AOIA01000112">
    <property type="protein sequence ID" value="ELY58726.1"/>
    <property type="molecule type" value="Genomic_DNA"/>
</dbReference>
<dbReference type="RefSeq" id="WP_008423538.1">
    <property type="nucleotide sequence ID" value="NZ_AOIA01000112.1"/>
</dbReference>
<dbReference type="InterPro" id="IPR006640">
    <property type="entry name" value="SprT-like_domain"/>
</dbReference>
<reference evidence="3 4" key="1">
    <citation type="journal article" date="2014" name="PLoS Genet.">
        <title>Phylogenetically driven sequencing of extremely halophilic archaea reveals strategies for static and dynamic osmo-response.</title>
        <authorList>
            <person name="Becker E.A."/>
            <person name="Seitzer P.M."/>
            <person name="Tritt A."/>
            <person name="Larsen D."/>
            <person name="Krusor M."/>
            <person name="Yao A.I."/>
            <person name="Wu D."/>
            <person name="Madern D."/>
            <person name="Eisen J.A."/>
            <person name="Darling A.E."/>
            <person name="Facciotti M.T."/>
        </authorList>
    </citation>
    <scope>NUCLEOTIDE SEQUENCE [LARGE SCALE GENOMIC DNA]</scope>
    <source>
        <strain evidence="3 4">DSM 18795</strain>
    </source>
</reference>
<dbReference type="OrthoDB" id="350006at2157"/>
<keyword evidence="4" id="KW-1185">Reference proteome</keyword>
<feature type="domain" description="SprT-like" evidence="2">
    <location>
        <begin position="37"/>
        <end position="188"/>
    </location>
</feature>
<evidence type="ECO:0000313" key="3">
    <source>
        <dbReference type="EMBL" id="ELY58726.1"/>
    </source>
</evidence>
<protein>
    <recommendedName>
        <fullName evidence="2">SprT-like domain-containing protein</fullName>
    </recommendedName>
</protein>
<dbReference type="GO" id="GO:0006950">
    <property type="term" value="P:response to stress"/>
    <property type="evidence" value="ECO:0007669"/>
    <property type="project" value="UniProtKB-ARBA"/>
</dbReference>
<dbReference type="SMART" id="SM00731">
    <property type="entry name" value="SprT"/>
    <property type="match status" value="1"/>
</dbReference>
<evidence type="ECO:0000313" key="4">
    <source>
        <dbReference type="Proteomes" id="UP000011531"/>
    </source>
</evidence>
<proteinExistence type="predicted"/>
<organism evidence="3 4">
    <name type="scientific">Natronococcus jeotgali DSM 18795</name>
    <dbReference type="NCBI Taxonomy" id="1227498"/>
    <lineage>
        <taxon>Archaea</taxon>
        <taxon>Methanobacteriati</taxon>
        <taxon>Methanobacteriota</taxon>
        <taxon>Stenosarchaea group</taxon>
        <taxon>Halobacteria</taxon>
        <taxon>Halobacteriales</taxon>
        <taxon>Natrialbaceae</taxon>
        <taxon>Natronococcus</taxon>
    </lineage>
</organism>
<dbReference type="Pfam" id="PF10263">
    <property type="entry name" value="SprT-like"/>
    <property type="match status" value="1"/>
</dbReference>
<gene>
    <name evidence="3" type="ORF">C492_11575</name>
</gene>
<sequence>MSTEQLSLADAFEAAADSETTDSRGAGDSETGPETEPELRTRAASHAADVAGEHFPELPVESIDWETSTRMQRSAGKAGYNRATGQITIRLSWDAYREYGWQKFARTVRHELIHAYQFHEHGEADHGPTFTRWVDPLDTDRHCERFADPEYWIICTDCEKRDPRYQRSKIVKNPGDYHCQCGSDLRVEDA</sequence>
<evidence type="ECO:0000256" key="1">
    <source>
        <dbReference type="SAM" id="MobiDB-lite"/>
    </source>
</evidence>
<evidence type="ECO:0000259" key="2">
    <source>
        <dbReference type="SMART" id="SM00731"/>
    </source>
</evidence>
<accession>L9XBA8</accession>